<comment type="caution">
    <text evidence="1">The sequence shown here is derived from an EMBL/GenBank/DDBJ whole genome shotgun (WGS) entry which is preliminary data.</text>
</comment>
<evidence type="ECO:0000313" key="1">
    <source>
        <dbReference type="EMBL" id="MFC4961096.1"/>
    </source>
</evidence>
<proteinExistence type="predicted"/>
<evidence type="ECO:0000313" key="2">
    <source>
        <dbReference type="Proteomes" id="UP001595834"/>
    </source>
</evidence>
<dbReference type="EMBL" id="JBHSIZ010000042">
    <property type="protein sequence ID" value="MFC4961096.1"/>
    <property type="molecule type" value="Genomic_DNA"/>
</dbReference>
<name>A0ABV9UZL4_9ACTN</name>
<dbReference type="Proteomes" id="UP001595834">
    <property type="component" value="Unassembled WGS sequence"/>
</dbReference>
<dbReference type="RefSeq" id="WP_344380670.1">
    <property type="nucleotide sequence ID" value="NZ_BAAASQ010000052.1"/>
</dbReference>
<sequence>MELVISEGIVRSQAQGPDTVHARRARSVANFLPRPELLRDAVIVHNTDENYTGLRFDTAAGPVVVMMPVAAGFEFNVVHESETGPKILGSIKGAALPARAIAYRVSEFLRLKGLK</sequence>
<reference evidence="2" key="1">
    <citation type="journal article" date="2019" name="Int. J. Syst. Evol. Microbiol.">
        <title>The Global Catalogue of Microorganisms (GCM) 10K type strain sequencing project: providing services to taxonomists for standard genome sequencing and annotation.</title>
        <authorList>
            <consortium name="The Broad Institute Genomics Platform"/>
            <consortium name="The Broad Institute Genome Sequencing Center for Infectious Disease"/>
            <person name="Wu L."/>
            <person name="Ma J."/>
        </authorList>
    </citation>
    <scope>NUCLEOTIDE SEQUENCE [LARGE SCALE GENOMIC DNA]</scope>
    <source>
        <strain evidence="2">CCM 7224</strain>
    </source>
</reference>
<protein>
    <submittedName>
        <fullName evidence="1">Uncharacterized protein</fullName>
    </submittedName>
</protein>
<keyword evidence="2" id="KW-1185">Reference proteome</keyword>
<organism evidence="1 2">
    <name type="scientific">Streptomyces mauvecolor</name>
    <dbReference type="NCBI Taxonomy" id="58345"/>
    <lineage>
        <taxon>Bacteria</taxon>
        <taxon>Bacillati</taxon>
        <taxon>Actinomycetota</taxon>
        <taxon>Actinomycetes</taxon>
        <taxon>Kitasatosporales</taxon>
        <taxon>Streptomycetaceae</taxon>
        <taxon>Streptomyces</taxon>
    </lineage>
</organism>
<gene>
    <name evidence="1" type="ORF">ACFPFX_32880</name>
</gene>
<accession>A0ABV9UZL4</accession>